<dbReference type="EMBL" id="JBHFAB010000005">
    <property type="protein sequence ID" value="MFC1416720.1"/>
    <property type="molecule type" value="Genomic_DNA"/>
</dbReference>
<accession>A0ABV6VSL2</accession>
<feature type="region of interest" description="Disordered" evidence="1">
    <location>
        <begin position="52"/>
        <end position="73"/>
    </location>
</feature>
<dbReference type="RefSeq" id="WP_380534204.1">
    <property type="nucleotide sequence ID" value="NZ_JBHFAB010000005.1"/>
</dbReference>
<name>A0ABV6VSL2_9ACTN</name>
<keyword evidence="3" id="KW-1185">Reference proteome</keyword>
<protein>
    <submittedName>
        <fullName evidence="2">Uncharacterized protein</fullName>
    </submittedName>
</protein>
<evidence type="ECO:0000256" key="1">
    <source>
        <dbReference type="SAM" id="MobiDB-lite"/>
    </source>
</evidence>
<gene>
    <name evidence="2" type="ORF">ACEZDE_08700</name>
</gene>
<organism evidence="2 3">
    <name type="scientific">Streptacidiphilus cavernicola</name>
    <dbReference type="NCBI Taxonomy" id="3342716"/>
    <lineage>
        <taxon>Bacteria</taxon>
        <taxon>Bacillati</taxon>
        <taxon>Actinomycetota</taxon>
        <taxon>Actinomycetes</taxon>
        <taxon>Kitasatosporales</taxon>
        <taxon>Streptomycetaceae</taxon>
        <taxon>Streptacidiphilus</taxon>
    </lineage>
</organism>
<evidence type="ECO:0000313" key="3">
    <source>
        <dbReference type="Proteomes" id="UP001592531"/>
    </source>
</evidence>
<dbReference type="Proteomes" id="UP001592531">
    <property type="component" value="Unassembled WGS sequence"/>
</dbReference>
<comment type="caution">
    <text evidence="2">The sequence shown here is derived from an EMBL/GenBank/DDBJ whole genome shotgun (WGS) entry which is preliminary data.</text>
</comment>
<reference evidence="2 3" key="1">
    <citation type="submission" date="2024-09" db="EMBL/GenBank/DDBJ databases">
        <authorList>
            <person name="Lee S.D."/>
        </authorList>
    </citation>
    <scope>NUCLEOTIDE SEQUENCE [LARGE SCALE GENOMIC DNA]</scope>
    <source>
        <strain evidence="2 3">N8-3</strain>
    </source>
</reference>
<feature type="compositionally biased region" description="Basic and acidic residues" evidence="1">
    <location>
        <begin position="52"/>
        <end position="65"/>
    </location>
</feature>
<evidence type="ECO:0000313" key="2">
    <source>
        <dbReference type="EMBL" id="MFC1416720.1"/>
    </source>
</evidence>
<proteinExistence type="predicted"/>
<sequence length="73" mass="7967">MSAETTHPDAPTSLDDWILCVHWLQHGPVSADTEAALPQVLATIRAHYAERGRAAPSRMEVRGPDHGLLLTVE</sequence>